<dbReference type="SUPFAM" id="SSF101751">
    <property type="entry name" value="Hydrophobin II, HfbII"/>
    <property type="match status" value="1"/>
</dbReference>
<comment type="subcellular location">
    <subcellularLocation>
        <location evidence="1">Cell envelope</location>
    </subcellularLocation>
</comment>
<gene>
    <name evidence="5" type="ORF">TASIC1_0002022500</name>
</gene>
<dbReference type="InterPro" id="IPR010636">
    <property type="entry name" value="Class_II_hydrophobin"/>
</dbReference>
<dbReference type="Gene3D" id="3.20.120.10">
    <property type="entry name" value="Hydrophobin"/>
    <property type="match status" value="1"/>
</dbReference>
<dbReference type="PANTHER" id="PTHR42341:SF1">
    <property type="entry name" value="HYDROPHOBIN"/>
    <property type="match status" value="1"/>
</dbReference>
<proteinExistence type="inferred from homology"/>
<dbReference type="EMBL" id="BLZH01000002">
    <property type="protein sequence ID" value="GFP53041.1"/>
    <property type="molecule type" value="Genomic_DNA"/>
</dbReference>
<dbReference type="GO" id="GO:0005576">
    <property type="term" value="C:extracellular region"/>
    <property type="evidence" value="ECO:0007669"/>
    <property type="project" value="InterPro"/>
</dbReference>
<name>A0A6V8QKM6_TRIAP</name>
<sequence length="96" mass="9695">MKFFTAAALFAAVAIAGPVEVRTGGNICPVGLFSNPQCCDTQVLGIIGLGCEVPPQTPRDGADFKNICAKTGDQALCCVLPIAGQDLLCQAAVGAA</sequence>
<evidence type="ECO:0000256" key="1">
    <source>
        <dbReference type="ARBA" id="ARBA00004196"/>
    </source>
</evidence>
<dbReference type="PANTHER" id="PTHR42341">
    <property type="entry name" value="HYDROPHOBIN"/>
    <property type="match status" value="1"/>
</dbReference>
<feature type="chain" id="PRO_5028034772" description="Hydrophobin" evidence="4">
    <location>
        <begin position="17"/>
        <end position="96"/>
    </location>
</feature>
<evidence type="ECO:0000313" key="5">
    <source>
        <dbReference type="EMBL" id="GFP53041.1"/>
    </source>
</evidence>
<organism evidence="5 6">
    <name type="scientific">Trichoderma asperellum</name>
    <name type="common">Filamentous fungus</name>
    <dbReference type="NCBI Taxonomy" id="101201"/>
    <lineage>
        <taxon>Eukaryota</taxon>
        <taxon>Fungi</taxon>
        <taxon>Dikarya</taxon>
        <taxon>Ascomycota</taxon>
        <taxon>Pezizomycotina</taxon>
        <taxon>Sordariomycetes</taxon>
        <taxon>Hypocreomycetidae</taxon>
        <taxon>Hypocreales</taxon>
        <taxon>Hypocreaceae</taxon>
        <taxon>Trichoderma</taxon>
    </lineage>
</organism>
<evidence type="ECO:0000313" key="6">
    <source>
        <dbReference type="Proteomes" id="UP000517252"/>
    </source>
</evidence>
<keyword evidence="4" id="KW-0732">Signal</keyword>
<evidence type="ECO:0000256" key="4">
    <source>
        <dbReference type="SAM" id="SignalP"/>
    </source>
</evidence>
<reference evidence="5 6" key="1">
    <citation type="submission" date="2020-07" db="EMBL/GenBank/DDBJ databases">
        <title>Trichoderma asperellum IC-1 whole genome shotgun sequence.</title>
        <authorList>
            <person name="Kanamasa S."/>
            <person name="Takahashi H."/>
        </authorList>
    </citation>
    <scope>NUCLEOTIDE SEQUENCE [LARGE SCALE GENOMIC DNA]</scope>
    <source>
        <strain evidence="5 6">IC-1</strain>
    </source>
</reference>
<comment type="caution">
    <text evidence="5">The sequence shown here is derived from an EMBL/GenBank/DDBJ whole genome shotgun (WGS) entry which is preliminary data.</text>
</comment>
<dbReference type="Proteomes" id="UP000517252">
    <property type="component" value="Unassembled WGS sequence"/>
</dbReference>
<keyword evidence="3" id="KW-1015">Disulfide bond</keyword>
<protein>
    <recommendedName>
        <fullName evidence="7">Hydrophobin</fullName>
    </recommendedName>
</protein>
<dbReference type="Pfam" id="PF06766">
    <property type="entry name" value="Hydrophobin_2"/>
    <property type="match status" value="1"/>
</dbReference>
<dbReference type="AlphaFoldDB" id="A0A6V8QKM6"/>
<evidence type="ECO:0000256" key="3">
    <source>
        <dbReference type="ARBA" id="ARBA00023157"/>
    </source>
</evidence>
<dbReference type="InterPro" id="IPR036686">
    <property type="entry name" value="Class_II_Hydrophobin_sf"/>
</dbReference>
<feature type="signal peptide" evidence="4">
    <location>
        <begin position="1"/>
        <end position="16"/>
    </location>
</feature>
<evidence type="ECO:0000256" key="2">
    <source>
        <dbReference type="ARBA" id="ARBA00009576"/>
    </source>
</evidence>
<comment type="similarity">
    <text evidence="2">Belongs to the cerato-ulmin hydrophobin family.</text>
</comment>
<evidence type="ECO:0008006" key="7">
    <source>
        <dbReference type="Google" id="ProtNLM"/>
    </source>
</evidence>
<accession>A0A6V8QKM6</accession>
<dbReference type="OrthoDB" id="4500971at2759"/>
<dbReference type="CDD" id="cd23508">
    <property type="entry name" value="hydrophobin_II"/>
    <property type="match status" value="1"/>
</dbReference>